<accession>A0ACB0KZ65</accession>
<proteinExistence type="predicted"/>
<gene>
    <name evidence="1" type="ORF">MILVUS5_LOCUS28023</name>
</gene>
<comment type="caution">
    <text evidence="1">The sequence shown here is derived from an EMBL/GenBank/DDBJ whole genome shotgun (WGS) entry which is preliminary data.</text>
</comment>
<sequence length="79" mass="9244">MGHWNSKSLRPALNKKIGKMNRNWKQAKIGMSLRKFCVWDMPAVKQVLMLSNSGFWIASFMRSDARECTDQFSDAEYLR</sequence>
<dbReference type="EMBL" id="CASHSV030000409">
    <property type="protein sequence ID" value="CAJ2662430.1"/>
    <property type="molecule type" value="Genomic_DNA"/>
</dbReference>
<keyword evidence="2" id="KW-1185">Reference proteome</keyword>
<dbReference type="Proteomes" id="UP001177021">
    <property type="component" value="Unassembled WGS sequence"/>
</dbReference>
<evidence type="ECO:0000313" key="2">
    <source>
        <dbReference type="Proteomes" id="UP001177021"/>
    </source>
</evidence>
<organism evidence="1 2">
    <name type="scientific">Trifolium pratense</name>
    <name type="common">Red clover</name>
    <dbReference type="NCBI Taxonomy" id="57577"/>
    <lineage>
        <taxon>Eukaryota</taxon>
        <taxon>Viridiplantae</taxon>
        <taxon>Streptophyta</taxon>
        <taxon>Embryophyta</taxon>
        <taxon>Tracheophyta</taxon>
        <taxon>Spermatophyta</taxon>
        <taxon>Magnoliopsida</taxon>
        <taxon>eudicotyledons</taxon>
        <taxon>Gunneridae</taxon>
        <taxon>Pentapetalae</taxon>
        <taxon>rosids</taxon>
        <taxon>fabids</taxon>
        <taxon>Fabales</taxon>
        <taxon>Fabaceae</taxon>
        <taxon>Papilionoideae</taxon>
        <taxon>50 kb inversion clade</taxon>
        <taxon>NPAAA clade</taxon>
        <taxon>Hologalegina</taxon>
        <taxon>IRL clade</taxon>
        <taxon>Trifolieae</taxon>
        <taxon>Trifolium</taxon>
    </lineage>
</organism>
<reference evidence="1" key="1">
    <citation type="submission" date="2023-10" db="EMBL/GenBank/DDBJ databases">
        <authorList>
            <person name="Rodriguez Cubillos JULIANA M."/>
            <person name="De Vega J."/>
        </authorList>
    </citation>
    <scope>NUCLEOTIDE SEQUENCE</scope>
</reference>
<protein>
    <submittedName>
        <fullName evidence="1">Uncharacterized protein</fullName>
    </submittedName>
</protein>
<name>A0ACB0KZ65_TRIPR</name>
<evidence type="ECO:0000313" key="1">
    <source>
        <dbReference type="EMBL" id="CAJ2662430.1"/>
    </source>
</evidence>